<dbReference type="InterPro" id="IPR019447">
    <property type="entry name" value="DNA/RNA-bd_Kin17_WH-like_dom"/>
</dbReference>
<dbReference type="InterPro" id="IPR041995">
    <property type="entry name" value="KOW_KIN17"/>
</dbReference>
<dbReference type="Pfam" id="PF25095">
    <property type="entry name" value="C2H2-zf_KIN17"/>
    <property type="match status" value="1"/>
</dbReference>
<evidence type="ECO:0000256" key="3">
    <source>
        <dbReference type="ARBA" id="ARBA00022771"/>
    </source>
</evidence>
<feature type="region of interest" description="Disordered" evidence="5">
    <location>
        <begin position="201"/>
        <end position="236"/>
    </location>
</feature>
<dbReference type="GO" id="GO:0008270">
    <property type="term" value="F:zinc ion binding"/>
    <property type="evidence" value="ECO:0007669"/>
    <property type="project" value="UniProtKB-KW"/>
</dbReference>
<dbReference type="GO" id="GO:0003690">
    <property type="term" value="F:double-stranded DNA binding"/>
    <property type="evidence" value="ECO:0007669"/>
    <property type="project" value="TreeGrafter"/>
</dbReference>
<sequence>MCNKQCRDENGFKCHCMSESHQRQMAMFSENSDRYMDTFSKTFEEGMMEIISRKARSQRIAANVIYREYISDRNHCHMNSTIWETLTDFVMYLGRTGKCEVDETEKGWFVTYIDRDPEKLKRMEERAKRERTELDSEERHERDLMKQAKIAREALGEAALAPAATELRRDDPEQKVSLSIGGTFGAKAKVKTSAPSCSMFAGVEDEETGEKSSADSSGKGGAKGTSGGGSLSKTKAPTRAIESLIAEETKRKDIAVRKDYWLQPDLVVKVLNKQLKEGKYYKQKGTVEKVIDRYTARVRMHASGDLIQLDQDELETVIPKEGSRVLIVNGAYRGSMAQLVSINMDDFCVAVKISDGVHAGRTVERVEYEDVCKLDIH</sequence>
<dbReference type="CDD" id="cd13155">
    <property type="entry name" value="KOW_KIN17"/>
    <property type="match status" value="1"/>
</dbReference>
<dbReference type="GO" id="GO:0006974">
    <property type="term" value="P:DNA damage response"/>
    <property type="evidence" value="ECO:0007669"/>
    <property type="project" value="TreeGrafter"/>
</dbReference>
<feature type="compositionally biased region" description="Gly residues" evidence="5">
    <location>
        <begin position="218"/>
        <end position="230"/>
    </location>
</feature>
<dbReference type="SMART" id="SM01253">
    <property type="entry name" value="Kin17_mid"/>
    <property type="match status" value="1"/>
</dbReference>
<keyword evidence="2" id="KW-0479">Metal-binding</keyword>
<comment type="similarity">
    <text evidence="1">Belongs to the KIN17 family.</text>
</comment>
<evidence type="ECO:0000256" key="5">
    <source>
        <dbReference type="SAM" id="MobiDB-lite"/>
    </source>
</evidence>
<dbReference type="InterPro" id="IPR038254">
    <property type="entry name" value="KIN17_WH-like_sf"/>
</dbReference>
<dbReference type="Gene3D" id="2.30.30.30">
    <property type="match status" value="1"/>
</dbReference>
<dbReference type="Pfam" id="PF10357">
    <property type="entry name" value="WH_KIN17"/>
    <property type="match status" value="1"/>
</dbReference>
<keyword evidence="4" id="KW-0862">Zinc</keyword>
<dbReference type="Pfam" id="PF25092">
    <property type="entry name" value="SH3_KIN17_C"/>
    <property type="match status" value="1"/>
</dbReference>
<name>A0A7S3T4U5_9SPIT</name>
<evidence type="ECO:0000313" key="7">
    <source>
        <dbReference type="EMBL" id="CAE0573926.1"/>
    </source>
</evidence>
<feature type="domain" description="DNA/RNA-binding protein Kin17 WH-like" evidence="6">
    <location>
        <begin position="23"/>
        <end position="149"/>
    </location>
</feature>
<dbReference type="EMBL" id="HBIQ01069132">
    <property type="protein sequence ID" value="CAE0573926.1"/>
    <property type="molecule type" value="Transcribed_RNA"/>
</dbReference>
<dbReference type="Pfam" id="PF18131">
    <property type="entry name" value="KN17_SH3"/>
    <property type="match status" value="1"/>
</dbReference>
<accession>A0A7S3T4U5</accession>
<dbReference type="AlphaFoldDB" id="A0A7S3T4U5"/>
<dbReference type="GO" id="GO:0006260">
    <property type="term" value="P:DNA replication"/>
    <property type="evidence" value="ECO:0007669"/>
    <property type="project" value="TreeGrafter"/>
</dbReference>
<dbReference type="PANTHER" id="PTHR12805:SF0">
    <property type="entry name" value="DNA_RNA-BINDING PROTEIN KIN17"/>
    <property type="match status" value="1"/>
</dbReference>
<evidence type="ECO:0000256" key="2">
    <source>
        <dbReference type="ARBA" id="ARBA00022723"/>
    </source>
</evidence>
<organism evidence="7">
    <name type="scientific">Strombidinopsis acuminata</name>
    <dbReference type="NCBI Taxonomy" id="141414"/>
    <lineage>
        <taxon>Eukaryota</taxon>
        <taxon>Sar</taxon>
        <taxon>Alveolata</taxon>
        <taxon>Ciliophora</taxon>
        <taxon>Intramacronucleata</taxon>
        <taxon>Spirotrichea</taxon>
        <taxon>Choreotrichia</taxon>
        <taxon>Choreotrichida</taxon>
        <taxon>Strombidinopsidae</taxon>
        <taxon>Strombidinopsis</taxon>
    </lineage>
</organism>
<evidence type="ECO:0000259" key="6">
    <source>
        <dbReference type="SMART" id="SM01253"/>
    </source>
</evidence>
<dbReference type="InterPro" id="IPR056767">
    <property type="entry name" value="C2H2-Znf_KIN17"/>
</dbReference>
<dbReference type="FunFam" id="2.30.30.30:FF:000021">
    <property type="entry name" value="DNA/RNA-binding protein KIN17, putative"/>
    <property type="match status" value="1"/>
</dbReference>
<protein>
    <recommendedName>
        <fullName evidence="6">DNA/RNA-binding protein Kin17 WH-like domain-containing protein</fullName>
    </recommendedName>
</protein>
<dbReference type="FunFam" id="1.10.10.2030:FF:000001">
    <property type="entry name" value="DNA/RNA-binding protein KIN17, putative"/>
    <property type="match status" value="1"/>
</dbReference>
<dbReference type="GO" id="GO:0005634">
    <property type="term" value="C:nucleus"/>
    <property type="evidence" value="ECO:0007669"/>
    <property type="project" value="TreeGrafter"/>
</dbReference>
<evidence type="ECO:0000256" key="4">
    <source>
        <dbReference type="ARBA" id="ARBA00022833"/>
    </source>
</evidence>
<dbReference type="InterPro" id="IPR037321">
    <property type="entry name" value="KIN17-like"/>
</dbReference>
<gene>
    <name evidence="7" type="ORF">SACU0126_LOCUS22024</name>
</gene>
<dbReference type="InterPro" id="IPR014722">
    <property type="entry name" value="Rib_uL2_dom2"/>
</dbReference>
<reference evidence="7" key="1">
    <citation type="submission" date="2021-01" db="EMBL/GenBank/DDBJ databases">
        <authorList>
            <person name="Corre E."/>
            <person name="Pelletier E."/>
            <person name="Niang G."/>
            <person name="Scheremetjew M."/>
            <person name="Finn R."/>
            <person name="Kale V."/>
            <person name="Holt S."/>
            <person name="Cochrane G."/>
            <person name="Meng A."/>
            <person name="Brown T."/>
            <person name="Cohen L."/>
        </authorList>
    </citation>
    <scope>NUCLEOTIDE SEQUENCE</scope>
    <source>
        <strain evidence="7">SPMC142</strain>
    </source>
</reference>
<evidence type="ECO:0000256" key="1">
    <source>
        <dbReference type="ARBA" id="ARBA00008517"/>
    </source>
</evidence>
<dbReference type="Gene3D" id="2.30.30.140">
    <property type="match status" value="1"/>
</dbReference>
<dbReference type="InterPro" id="IPR041330">
    <property type="entry name" value="KN17_SH3"/>
</dbReference>
<keyword evidence="3" id="KW-0863">Zinc-finger</keyword>
<dbReference type="Gene3D" id="1.10.10.2030">
    <property type="entry name" value="DNA/RNA-binding protein Kin17, conserved domain"/>
    <property type="match status" value="1"/>
</dbReference>
<proteinExistence type="inferred from homology"/>
<dbReference type="PANTHER" id="PTHR12805">
    <property type="entry name" value="KIN17 KIN, ANTIGENIC DETERMINANT OF RECA PROTEIN HOMOLOG"/>
    <property type="match status" value="1"/>
</dbReference>